<dbReference type="InterPro" id="IPR012337">
    <property type="entry name" value="RNaseH-like_sf"/>
</dbReference>
<protein>
    <recommendedName>
        <fullName evidence="3">Transposase IS4-like domain-containing protein</fullName>
    </recommendedName>
</protein>
<evidence type="ECO:0000313" key="1">
    <source>
        <dbReference type="EMBL" id="WED63360.1"/>
    </source>
</evidence>
<reference evidence="1" key="1">
    <citation type="submission" date="2023-03" db="EMBL/GenBank/DDBJ databases">
        <title>Lomoglobus Profundus gen. nov., sp. nov., a novel member of the phylum Verrucomicrobia, isolated from deep-marine sediment of South China Sea.</title>
        <authorList>
            <person name="Ahmad T."/>
            <person name="Ishaq S.E."/>
            <person name="Wang F."/>
        </authorList>
    </citation>
    <scope>NUCLEOTIDE SEQUENCE</scope>
    <source>
        <strain evidence="1">LMO-M01</strain>
    </source>
</reference>
<gene>
    <name evidence="1" type="ORF">PXH66_13560</name>
</gene>
<dbReference type="EMBL" id="CP119075">
    <property type="protein sequence ID" value="WED63360.1"/>
    <property type="molecule type" value="Genomic_DNA"/>
</dbReference>
<proteinExistence type="predicted"/>
<organism evidence="1 2">
    <name type="scientific">Synoicihabitans lomoniglobus</name>
    <dbReference type="NCBI Taxonomy" id="2909285"/>
    <lineage>
        <taxon>Bacteria</taxon>
        <taxon>Pseudomonadati</taxon>
        <taxon>Verrucomicrobiota</taxon>
        <taxon>Opitutia</taxon>
        <taxon>Opitutales</taxon>
        <taxon>Opitutaceae</taxon>
        <taxon>Synoicihabitans</taxon>
    </lineage>
</organism>
<dbReference type="AlphaFoldDB" id="A0AAE9ZQQ7"/>
<dbReference type="KEGG" id="slom:PXH66_13560"/>
<accession>A0AAE9ZQQ7</accession>
<evidence type="ECO:0000313" key="2">
    <source>
        <dbReference type="Proteomes" id="UP001218638"/>
    </source>
</evidence>
<keyword evidence="2" id="KW-1185">Reference proteome</keyword>
<dbReference type="Proteomes" id="UP001218638">
    <property type="component" value="Chromosome"/>
</dbReference>
<dbReference type="RefSeq" id="WP_330932042.1">
    <property type="nucleotide sequence ID" value="NZ_CP119075.1"/>
</dbReference>
<name>A0AAE9ZQQ7_9BACT</name>
<sequence>MTFSSNPLVDETFMAPAHHLLAHYVRNRRKQNTGLSDERFLTWGVMRALDADESGRAFLQARADQAESLPRSTWFDAFKSKRRLEMLTEVATKSYQYFDRELGDRDWLAEFEELNDHPVWAVDGHQIAHATHSERDGKGRYVASGMIYGLCLHRGLMRPLARFQGDAKRRHEWPVFKENWQRWLQGEPRQLMPIIVADPAYVNNLYWVLEKIHRHAMIITREKENMEPMIYGPCGFDPDDPINRGVVSDDHAGYSNAALRRIHYRDPATGKDLVFITTCNHLRPGLIALLYFLRWKIEKAYDVFKNRLGVTKAWGTGDTAALMQAHFVALLHNLLTVLLARLEHTGLSETKVIDRQKKRRDKLPPDKQVPAQNNVRYAFALTCQFIRTVRNALRYKIPWEDAYPLFKLRMKSYL</sequence>
<dbReference type="SUPFAM" id="SSF53098">
    <property type="entry name" value="Ribonuclease H-like"/>
    <property type="match status" value="1"/>
</dbReference>
<evidence type="ECO:0008006" key="3">
    <source>
        <dbReference type="Google" id="ProtNLM"/>
    </source>
</evidence>